<dbReference type="EMBL" id="CP002271">
    <property type="protein sequence ID" value="ADO70786.1"/>
    <property type="molecule type" value="Genomic_DNA"/>
</dbReference>
<dbReference type="Proteomes" id="UP000001351">
    <property type="component" value="Chromosome"/>
</dbReference>
<dbReference type="HOGENOM" id="CLU_2525959_0_0_7"/>
<reference evidence="2 4" key="1">
    <citation type="submission" date="2006-04" db="EMBL/GenBank/DDBJ databases">
        <authorList>
            <person name="Nierman W.C."/>
        </authorList>
    </citation>
    <scope>NUCLEOTIDE SEQUENCE [LARGE SCALE GENOMIC DNA]</scope>
    <source>
        <strain evidence="2 4">DW4/3-1</strain>
    </source>
</reference>
<evidence type="ECO:0000313" key="4">
    <source>
        <dbReference type="Proteomes" id="UP000032702"/>
    </source>
</evidence>
<accession>Q090I7</accession>
<proteinExistence type="predicted"/>
<dbReference type="KEGG" id="sur:STAUR_2994"/>
<reference evidence="1 3" key="2">
    <citation type="journal article" date="2011" name="Mol. Biol. Evol.">
        <title>Comparative genomic analysis of fruiting body formation in Myxococcales.</title>
        <authorList>
            <person name="Huntley S."/>
            <person name="Hamann N."/>
            <person name="Wegener-Feldbrugge S."/>
            <person name="Treuner-Lange A."/>
            <person name="Kube M."/>
            <person name="Reinhardt R."/>
            <person name="Klages S."/>
            <person name="Muller R."/>
            <person name="Ronning C.M."/>
            <person name="Nierman W.C."/>
            <person name="Sogaard-Andersen L."/>
        </authorList>
    </citation>
    <scope>NUCLEOTIDE SEQUENCE [LARGE SCALE GENOMIC DNA]</scope>
    <source>
        <strain evidence="1 3">DW4/3-1</strain>
    </source>
</reference>
<dbReference type="STRING" id="378806.STAUR_2994"/>
<dbReference type="OrthoDB" id="8896796at2"/>
<evidence type="ECO:0000313" key="1">
    <source>
        <dbReference type="EMBL" id="ADO70786.1"/>
    </source>
</evidence>
<evidence type="ECO:0000313" key="3">
    <source>
        <dbReference type="Proteomes" id="UP000001351"/>
    </source>
</evidence>
<gene>
    <name evidence="1" type="ordered locus">STAUR_2994</name>
    <name evidence="2" type="ORF">STIAU_4313</name>
</gene>
<dbReference type="Gene3D" id="2.60.40.2970">
    <property type="match status" value="1"/>
</dbReference>
<organism evidence="2 4">
    <name type="scientific">Stigmatella aurantiaca (strain DW4/3-1)</name>
    <dbReference type="NCBI Taxonomy" id="378806"/>
    <lineage>
        <taxon>Bacteria</taxon>
        <taxon>Pseudomonadati</taxon>
        <taxon>Myxococcota</taxon>
        <taxon>Myxococcia</taxon>
        <taxon>Myxococcales</taxon>
        <taxon>Cystobacterineae</taxon>
        <taxon>Archangiaceae</taxon>
        <taxon>Stigmatella</taxon>
    </lineage>
</organism>
<dbReference type="AlphaFoldDB" id="Q090I7"/>
<protein>
    <submittedName>
        <fullName evidence="2">Uncharacterized protein</fullName>
    </submittedName>
</protein>
<keyword evidence="3" id="KW-1185">Reference proteome</keyword>
<sequence>MHAESGPHLKAGAQGESRCPGAKDYFELESGFSVETSVDVSRTYNLKQQETYRITLRGRLMDVATKKEELPRSPDQFQLCSFCF</sequence>
<name>Q090I7_STIAD</name>
<dbReference type="EMBL" id="AAMD01000063">
    <property type="protein sequence ID" value="EAU66123.1"/>
    <property type="molecule type" value="Genomic_DNA"/>
</dbReference>
<evidence type="ECO:0000313" key="2">
    <source>
        <dbReference type="EMBL" id="EAU66123.1"/>
    </source>
</evidence>
<dbReference type="Proteomes" id="UP000032702">
    <property type="component" value="Unassembled WGS sequence"/>
</dbReference>